<protein>
    <submittedName>
        <fullName evidence="2">Uncharacterized protein</fullName>
    </submittedName>
</protein>
<sequence>MGELSNGKRQGRTDDRDSERSTNSAAVIQCHYSGADGDKKWEGVYCESNGQPEQQAEPNEIEGKSKGKHGGGPA</sequence>
<accession>A0ABQ6B5G1</accession>
<feature type="compositionally biased region" description="Basic and acidic residues" evidence="1">
    <location>
        <begin position="11"/>
        <end position="20"/>
    </location>
</feature>
<proteinExistence type="predicted"/>
<name>A0ABQ6B5G1_9BRAD</name>
<feature type="region of interest" description="Disordered" evidence="1">
    <location>
        <begin position="1"/>
        <end position="74"/>
    </location>
</feature>
<dbReference type="Proteomes" id="UP001156905">
    <property type="component" value="Unassembled WGS sequence"/>
</dbReference>
<dbReference type="EMBL" id="BSOW01000027">
    <property type="protein sequence ID" value="GLR89647.1"/>
    <property type="molecule type" value="Genomic_DNA"/>
</dbReference>
<evidence type="ECO:0000313" key="3">
    <source>
        <dbReference type="Proteomes" id="UP001156905"/>
    </source>
</evidence>
<reference evidence="3" key="1">
    <citation type="journal article" date="2019" name="Int. J. Syst. Evol. Microbiol.">
        <title>The Global Catalogue of Microorganisms (GCM) 10K type strain sequencing project: providing services to taxonomists for standard genome sequencing and annotation.</title>
        <authorList>
            <consortium name="The Broad Institute Genomics Platform"/>
            <consortium name="The Broad Institute Genome Sequencing Center for Infectious Disease"/>
            <person name="Wu L."/>
            <person name="Ma J."/>
        </authorList>
    </citation>
    <scope>NUCLEOTIDE SEQUENCE [LARGE SCALE GENOMIC DNA]</scope>
    <source>
        <strain evidence="3">NBRC 102520</strain>
    </source>
</reference>
<evidence type="ECO:0000256" key="1">
    <source>
        <dbReference type="SAM" id="MobiDB-lite"/>
    </source>
</evidence>
<organism evidence="2 3">
    <name type="scientific">Bradyrhizobium iriomotense</name>
    <dbReference type="NCBI Taxonomy" id="441950"/>
    <lineage>
        <taxon>Bacteria</taxon>
        <taxon>Pseudomonadati</taxon>
        <taxon>Pseudomonadota</taxon>
        <taxon>Alphaproteobacteria</taxon>
        <taxon>Hyphomicrobiales</taxon>
        <taxon>Nitrobacteraceae</taxon>
        <taxon>Bradyrhizobium</taxon>
    </lineage>
</organism>
<keyword evidence="3" id="KW-1185">Reference proteome</keyword>
<comment type="caution">
    <text evidence="2">The sequence shown here is derived from an EMBL/GenBank/DDBJ whole genome shotgun (WGS) entry which is preliminary data.</text>
</comment>
<evidence type="ECO:0000313" key="2">
    <source>
        <dbReference type="EMBL" id="GLR89647.1"/>
    </source>
</evidence>
<feature type="compositionally biased region" description="Polar residues" evidence="1">
    <location>
        <begin position="48"/>
        <end position="57"/>
    </location>
</feature>
<gene>
    <name evidence="2" type="ORF">GCM10007857_63610</name>
</gene>